<feature type="non-terminal residue" evidence="1">
    <location>
        <position position="1"/>
    </location>
</feature>
<dbReference type="PANTHER" id="PTHR31694:SF26">
    <property type="entry name" value="OS05G0151100 PROTEIN"/>
    <property type="match status" value="1"/>
</dbReference>
<evidence type="ECO:0000313" key="1">
    <source>
        <dbReference type="EMBL" id="KAG5191726.1"/>
    </source>
</evidence>
<organism evidence="1 2">
    <name type="scientific">Tribonema minus</name>
    <dbReference type="NCBI Taxonomy" id="303371"/>
    <lineage>
        <taxon>Eukaryota</taxon>
        <taxon>Sar</taxon>
        <taxon>Stramenopiles</taxon>
        <taxon>Ochrophyta</taxon>
        <taxon>PX clade</taxon>
        <taxon>Xanthophyceae</taxon>
        <taxon>Tribonematales</taxon>
        <taxon>Tribonemataceae</taxon>
        <taxon>Tribonema</taxon>
    </lineage>
</organism>
<evidence type="ECO:0000313" key="2">
    <source>
        <dbReference type="Proteomes" id="UP000664859"/>
    </source>
</evidence>
<feature type="non-terminal residue" evidence="1">
    <location>
        <position position="250"/>
    </location>
</feature>
<accession>A0A836CQA2</accession>
<reference evidence="1" key="1">
    <citation type="submission" date="2021-02" db="EMBL/GenBank/DDBJ databases">
        <title>First Annotated Genome of the Yellow-green Alga Tribonema minus.</title>
        <authorList>
            <person name="Mahan K.M."/>
        </authorList>
    </citation>
    <scope>NUCLEOTIDE SEQUENCE</scope>
    <source>
        <strain evidence="1">UTEX B ZZ1240</strain>
    </source>
</reference>
<dbReference type="Proteomes" id="UP000664859">
    <property type="component" value="Unassembled WGS sequence"/>
</dbReference>
<dbReference type="PANTHER" id="PTHR31694">
    <property type="entry name" value="DESICCATION-LIKE PROTEIN"/>
    <property type="match status" value="1"/>
</dbReference>
<dbReference type="OrthoDB" id="1001765at2759"/>
<dbReference type="Pfam" id="PF13668">
    <property type="entry name" value="Ferritin_2"/>
    <property type="match status" value="1"/>
</dbReference>
<name>A0A836CQA2_9STRA</name>
<protein>
    <submittedName>
        <fullName evidence="1">Ferritin-like domain-containing protein</fullName>
    </submittedName>
</protein>
<dbReference type="InterPro" id="IPR052965">
    <property type="entry name" value="Pigment-catalase-like"/>
</dbReference>
<comment type="caution">
    <text evidence="1">The sequence shown here is derived from an EMBL/GenBank/DDBJ whole genome shotgun (WGS) entry which is preliminary data.</text>
</comment>
<keyword evidence="2" id="KW-1185">Reference proteome</keyword>
<dbReference type="EMBL" id="JAFCMP010000015">
    <property type="protein sequence ID" value="KAG5191726.1"/>
    <property type="molecule type" value="Genomic_DNA"/>
</dbReference>
<sequence>DVAIVKFALNLECLEAQFYSYAAFGHGLSDEQRGHGPEPIGGRKANLTPVATAQAYAEEIANNEIAHVAALRTVLGDQAPPCPLIDIGPAFAAAANAAAGTELVPPFSPYRSDALFVVGAFLFEDVGVTAYNGMAPLIENKDVLGAATGILAIEAYHGGSVRTLLYQQGDVTLAPYAFTVADAVASISALRAALGGGKDAALTTGDGGAPSVFPADANALAFARTTQEVLAIVYLGSADAPGGFFPDGVS</sequence>
<proteinExistence type="predicted"/>
<gene>
    <name evidence="1" type="ORF">JKP88DRAFT_136334</name>
</gene>
<dbReference type="AlphaFoldDB" id="A0A836CQA2"/>